<keyword evidence="1" id="KW-0677">Repeat</keyword>
<comment type="caution">
    <text evidence="4">The sequence shown here is derived from an EMBL/GenBank/DDBJ whole genome shotgun (WGS) entry which is preliminary data.</text>
</comment>
<dbReference type="InterPro" id="IPR027417">
    <property type="entry name" value="P-loop_NTPase"/>
</dbReference>
<feature type="compositionally biased region" description="Polar residues" evidence="2">
    <location>
        <begin position="46"/>
        <end position="55"/>
    </location>
</feature>
<dbReference type="InterPro" id="IPR036770">
    <property type="entry name" value="Ankyrin_rpt-contain_sf"/>
</dbReference>
<dbReference type="Gene3D" id="3.40.50.300">
    <property type="entry name" value="P-loop containing nucleotide triphosphate hydrolases"/>
    <property type="match status" value="1"/>
</dbReference>
<feature type="region of interest" description="Disordered" evidence="2">
    <location>
        <begin position="1223"/>
        <end position="1259"/>
    </location>
</feature>
<reference evidence="4 5" key="1">
    <citation type="submission" date="2016-09" db="EMBL/GenBank/DDBJ databases">
        <title>Aspergillus awamori IFM 58123T.</title>
        <authorList>
            <person name="Kusuya Y."/>
            <person name="Shimizu M."/>
            <person name="Takahashi H."/>
            <person name="Yaguchi T."/>
        </authorList>
    </citation>
    <scope>NUCLEOTIDE SEQUENCE [LARGE SCALE GENOMIC DNA]</scope>
    <source>
        <strain evidence="4 5">IFM 58123</strain>
    </source>
</reference>
<dbReference type="Pfam" id="PF12796">
    <property type="entry name" value="Ank_2"/>
    <property type="match status" value="1"/>
</dbReference>
<feature type="compositionally biased region" description="Basic and acidic residues" evidence="2">
    <location>
        <begin position="56"/>
        <end position="77"/>
    </location>
</feature>
<keyword evidence="5" id="KW-1185">Reference proteome</keyword>
<dbReference type="STRING" id="105351.A0A401L662"/>
<dbReference type="Proteomes" id="UP000286921">
    <property type="component" value="Unassembled WGS sequence"/>
</dbReference>
<dbReference type="EMBL" id="BDHI01000028">
    <property type="protein sequence ID" value="GCB26976.1"/>
    <property type="molecule type" value="Genomic_DNA"/>
</dbReference>
<proteinExistence type="predicted"/>
<dbReference type="PANTHER" id="PTHR10039:SF14">
    <property type="entry name" value="NACHT DOMAIN-CONTAINING PROTEIN"/>
    <property type="match status" value="1"/>
</dbReference>
<organism evidence="4 5">
    <name type="scientific">Aspergillus awamori</name>
    <name type="common">Black koji mold</name>
    <dbReference type="NCBI Taxonomy" id="105351"/>
    <lineage>
        <taxon>Eukaryota</taxon>
        <taxon>Fungi</taxon>
        <taxon>Dikarya</taxon>
        <taxon>Ascomycota</taxon>
        <taxon>Pezizomycotina</taxon>
        <taxon>Eurotiomycetes</taxon>
        <taxon>Eurotiomycetidae</taxon>
        <taxon>Eurotiales</taxon>
        <taxon>Aspergillaceae</taxon>
        <taxon>Aspergillus</taxon>
    </lineage>
</organism>
<evidence type="ECO:0000313" key="4">
    <source>
        <dbReference type="EMBL" id="GCB26976.1"/>
    </source>
</evidence>
<feature type="compositionally biased region" description="Acidic residues" evidence="2">
    <location>
        <begin position="1250"/>
        <end position="1259"/>
    </location>
</feature>
<sequence>MDRWRARLSRPLKRFRHEEPAADTQSTSPDCRRRDPVEHVKELSMRGSTASVSSEDSIRSRCQHEEAVPRSLPEKRRSPSNSNSPCHIKSVTGEDRKPDSGLPESSKLGSDEEKAENLWKEAFERLSPTSQDQLRVLGYEPGSETQQAGAVDILINDLQEKRMLCEKKAWKYKNKIFVRDYAAKCATWVKLIGDLVVPFAPSQAAGPWGLIKVALEIPVKFADEMVALLGTVERVLQATYRGREYESAYATGNNDIADTLRRNLVNVYQAILELLSYSINMLSKSTWTRILDTMFDKGSGLFSELTAKEEELAKTAQAHLPRIETQVAESLEKLEWGEAMEILDWISPVKYGSHHNDVRGNRTPGTGEWLLQNGTFRDWEESSSSAVLWLRGSPGVGKTFLTSRVIDHVQDTLTRVPNDEGFAYFYCNRTEDNRTRPLAVAQSYVRQLSASASKSSSLYIQSRLRSTYRELRMSAEDLDFKRCRTLLTEFLNLYPRTTLVLDAFDECDPASRGDLLQLFQDLLSSSTRPVKLFIASRPDGDVQQQVRSHPNIDIQATDNHQDIQAYISQEMLKLIEKNSAFGELQTTIELTLSDKSQGMFQWTYLQLKQLEKCVSPEAIQECLGTLPKTLDDTYDKLLEEIENSPPHDRDLALRALKWVLAARKPLSREDLLEAVRINPDIMTTELCTPISDDALLALCRNFLVIDTERDVWRISHLSVAEYFELRQSWTTAVTNLMVGKACLLFMLSEICWNESIYVSGARDPLLMSDISEFTRPFLHYISYFWPKHIALLDPAGLSKEDSSPLIELLEKFLGAPQDSSAQYRVWARYYRYNFLEPVEYSILAVCQFGLYQVSDSWWNEGELDLAKTNYERKTYMLLAASNGHIPVLQILLGKGGTLDVQGGDGIFKSTPLIEAVSEGQAEMARFLLKDGKTDVNLQVDDYLRSCALGAAIYKRDLDMLKLIVFEGHAEVNMHLKYSFYGSPLAVTSFFGWLEGTKFLVEQGAADVDLVLQYGQYGSALAAAAAKGYYSGNRYSRSETLKYLVEARRANVNLSLQAGDYGSALAAAVGTRDVQRVQYLIDVGKADVNMPLPNAKCGSALSRAACLFRKLFQDHLFYLIQLTAQLHIFEAFKEILKEHLARYIPYQQGTREERRIIGDDTRMRIMMQIEGIKKIEQKREMKVMVKIRETREIARILLAAGASVVLYLGNGKIADALEVLKGQPGCSPQPKGKNNEESSKHSGGDDKDAPVDDADSIFDDPEFDMRNLANEWREEINALEEDIYADLHGELRQQYRCRTLGVEEAEYVETMYHVHTDL</sequence>
<feature type="compositionally biased region" description="Basic and acidic residues" evidence="2">
    <location>
        <begin position="30"/>
        <end position="44"/>
    </location>
</feature>
<accession>A0A401L662</accession>
<dbReference type="Gene3D" id="1.25.40.20">
    <property type="entry name" value="Ankyrin repeat-containing domain"/>
    <property type="match status" value="2"/>
</dbReference>
<dbReference type="Pfam" id="PF24883">
    <property type="entry name" value="NPHP3_N"/>
    <property type="match status" value="1"/>
</dbReference>
<dbReference type="InterPro" id="IPR002110">
    <property type="entry name" value="Ankyrin_rpt"/>
</dbReference>
<evidence type="ECO:0000256" key="2">
    <source>
        <dbReference type="SAM" id="MobiDB-lite"/>
    </source>
</evidence>
<dbReference type="SUPFAM" id="SSF52540">
    <property type="entry name" value="P-loop containing nucleoside triphosphate hydrolases"/>
    <property type="match status" value="1"/>
</dbReference>
<name>A0A401L662_ASPAW</name>
<dbReference type="SMART" id="SM00248">
    <property type="entry name" value="ANK"/>
    <property type="match status" value="5"/>
</dbReference>
<gene>
    <name evidence="4" type="ORF">AAWM_09861</name>
</gene>
<evidence type="ECO:0000259" key="3">
    <source>
        <dbReference type="Pfam" id="PF24883"/>
    </source>
</evidence>
<feature type="compositionally biased region" description="Basic residues" evidence="2">
    <location>
        <begin position="1"/>
        <end position="15"/>
    </location>
</feature>
<feature type="region of interest" description="Disordered" evidence="2">
    <location>
        <begin position="1"/>
        <end position="114"/>
    </location>
</feature>
<feature type="compositionally biased region" description="Basic and acidic residues" evidence="2">
    <location>
        <begin position="1232"/>
        <end position="1249"/>
    </location>
</feature>
<protein>
    <submittedName>
        <fullName evidence="4">Vegetative incompatibility protein HET-E-1</fullName>
    </submittedName>
</protein>
<feature type="domain" description="Nephrocystin 3-like N-terminal" evidence="3">
    <location>
        <begin position="365"/>
        <end position="537"/>
    </location>
</feature>
<dbReference type="SUPFAM" id="SSF48403">
    <property type="entry name" value="Ankyrin repeat"/>
    <property type="match status" value="1"/>
</dbReference>
<dbReference type="InterPro" id="IPR056884">
    <property type="entry name" value="NPHP3-like_N"/>
</dbReference>
<dbReference type="PANTHER" id="PTHR10039">
    <property type="entry name" value="AMELOGENIN"/>
    <property type="match status" value="1"/>
</dbReference>
<evidence type="ECO:0000313" key="5">
    <source>
        <dbReference type="Proteomes" id="UP000286921"/>
    </source>
</evidence>
<evidence type="ECO:0000256" key="1">
    <source>
        <dbReference type="ARBA" id="ARBA00022737"/>
    </source>
</evidence>